<dbReference type="Proteomes" id="UP000235672">
    <property type="component" value="Unassembled WGS sequence"/>
</dbReference>
<evidence type="ECO:0000313" key="1">
    <source>
        <dbReference type="EMBL" id="PMD21904.1"/>
    </source>
</evidence>
<sequence length="186" mass="21343">MHVDSVPYPELSQPPAIHTKICAKLFREHREVRELQLKAGATLKGLEKGKANLEASLAYLRRELQEPECIHCSKKNSGPFRRCIVVKGLFGGSCTNCRYNEDQARCSLRDRSKKKLPKIPRRETRLMRYLNDDAGISQESSTFEKLVQEPSRMTYKERLKERQKLILQLRALPEADALACGMVNDE</sequence>
<organism evidence="1 2">
    <name type="scientific">Hyaloscypha hepaticicola</name>
    <dbReference type="NCBI Taxonomy" id="2082293"/>
    <lineage>
        <taxon>Eukaryota</taxon>
        <taxon>Fungi</taxon>
        <taxon>Dikarya</taxon>
        <taxon>Ascomycota</taxon>
        <taxon>Pezizomycotina</taxon>
        <taxon>Leotiomycetes</taxon>
        <taxon>Helotiales</taxon>
        <taxon>Hyaloscyphaceae</taxon>
        <taxon>Hyaloscypha</taxon>
    </lineage>
</organism>
<dbReference type="AlphaFoldDB" id="A0A2J6Q6R6"/>
<proteinExistence type="predicted"/>
<accession>A0A2J6Q6R6</accession>
<evidence type="ECO:0000313" key="2">
    <source>
        <dbReference type="Proteomes" id="UP000235672"/>
    </source>
</evidence>
<reference evidence="1 2" key="1">
    <citation type="submission" date="2016-05" db="EMBL/GenBank/DDBJ databases">
        <title>A degradative enzymes factory behind the ericoid mycorrhizal symbiosis.</title>
        <authorList>
            <consortium name="DOE Joint Genome Institute"/>
            <person name="Martino E."/>
            <person name="Morin E."/>
            <person name="Grelet G."/>
            <person name="Kuo A."/>
            <person name="Kohler A."/>
            <person name="Daghino S."/>
            <person name="Barry K."/>
            <person name="Choi C."/>
            <person name="Cichocki N."/>
            <person name="Clum A."/>
            <person name="Copeland A."/>
            <person name="Hainaut M."/>
            <person name="Haridas S."/>
            <person name="Labutti K."/>
            <person name="Lindquist E."/>
            <person name="Lipzen A."/>
            <person name="Khouja H.-R."/>
            <person name="Murat C."/>
            <person name="Ohm R."/>
            <person name="Olson A."/>
            <person name="Spatafora J."/>
            <person name="Veneault-Fourrey C."/>
            <person name="Henrissat B."/>
            <person name="Grigoriev I."/>
            <person name="Martin F."/>
            <person name="Perotto S."/>
        </authorList>
    </citation>
    <scope>NUCLEOTIDE SEQUENCE [LARGE SCALE GENOMIC DNA]</scope>
    <source>
        <strain evidence="1 2">UAMH 7357</strain>
    </source>
</reference>
<dbReference type="EMBL" id="KZ613479">
    <property type="protein sequence ID" value="PMD21904.1"/>
    <property type="molecule type" value="Genomic_DNA"/>
</dbReference>
<dbReference type="InterPro" id="IPR022190">
    <property type="entry name" value="DUF3716"/>
</dbReference>
<gene>
    <name evidence="1" type="ORF">NA56DRAFT_658400</name>
</gene>
<protein>
    <submittedName>
        <fullName evidence="1">Uncharacterized protein</fullName>
    </submittedName>
</protein>
<dbReference type="Pfam" id="PF12511">
    <property type="entry name" value="DUF3716"/>
    <property type="match status" value="1"/>
</dbReference>
<keyword evidence="2" id="KW-1185">Reference proteome</keyword>
<dbReference type="OrthoDB" id="3564681at2759"/>
<name>A0A2J6Q6R6_9HELO</name>